<dbReference type="GO" id="GO:0016301">
    <property type="term" value="F:kinase activity"/>
    <property type="evidence" value="ECO:0007669"/>
    <property type="project" value="UniProtKB-KW"/>
</dbReference>
<comment type="caution">
    <text evidence="6">The sequence shown here is derived from an EMBL/GenBank/DDBJ whole genome shotgun (WGS) entry which is preliminary data.</text>
</comment>
<dbReference type="InterPro" id="IPR004166">
    <property type="entry name" value="a-kinase_dom"/>
</dbReference>
<evidence type="ECO:0000259" key="5">
    <source>
        <dbReference type="PROSITE" id="PS51158"/>
    </source>
</evidence>
<evidence type="ECO:0000313" key="7">
    <source>
        <dbReference type="Proteomes" id="UP001150062"/>
    </source>
</evidence>
<feature type="compositionally biased region" description="Low complexity" evidence="4">
    <location>
        <begin position="26"/>
        <end position="46"/>
    </location>
</feature>
<evidence type="ECO:0000256" key="2">
    <source>
        <dbReference type="ARBA" id="ARBA00022679"/>
    </source>
</evidence>
<feature type="region of interest" description="Disordered" evidence="4">
    <location>
        <begin position="1"/>
        <end position="255"/>
    </location>
</feature>
<reference evidence="6" key="1">
    <citation type="submission" date="2022-08" db="EMBL/GenBank/DDBJ databases">
        <title>Novel sulfate-reducing endosymbionts in the free-living metamonad Anaeramoeba.</title>
        <authorList>
            <person name="Jerlstrom-Hultqvist J."/>
            <person name="Cepicka I."/>
            <person name="Gallot-Lavallee L."/>
            <person name="Salas-Leiva D."/>
            <person name="Curtis B.A."/>
            <person name="Zahonova K."/>
            <person name="Pipaliya S."/>
            <person name="Dacks J."/>
            <person name="Roger A.J."/>
        </authorList>
    </citation>
    <scope>NUCLEOTIDE SEQUENCE</scope>
    <source>
        <strain evidence="6">Schooner1</strain>
    </source>
</reference>
<dbReference type="Gene3D" id="3.30.200.20">
    <property type="entry name" value="Phosphorylase Kinase, domain 1"/>
    <property type="match status" value="1"/>
</dbReference>
<dbReference type="SUPFAM" id="SSF53300">
    <property type="entry name" value="vWA-like"/>
    <property type="match status" value="1"/>
</dbReference>
<dbReference type="InterPro" id="IPR036465">
    <property type="entry name" value="vWFA_dom_sf"/>
</dbReference>
<keyword evidence="3 6" id="KW-0418">Kinase</keyword>
<dbReference type="Pfam" id="PF02816">
    <property type="entry name" value="Alpha_kinase"/>
    <property type="match status" value="1"/>
</dbReference>
<dbReference type="EMBL" id="JAOAOG010000216">
    <property type="protein sequence ID" value="KAJ6239781.1"/>
    <property type="molecule type" value="Genomic_DNA"/>
</dbReference>
<evidence type="ECO:0000256" key="4">
    <source>
        <dbReference type="SAM" id="MobiDB-lite"/>
    </source>
</evidence>
<dbReference type="SMART" id="SM00811">
    <property type="entry name" value="Alpha_kinase"/>
    <property type="match status" value="1"/>
</dbReference>
<dbReference type="PANTHER" id="PTHR47763:SF1">
    <property type="entry name" value="DUF659 DOMAIN-CONTAINING PROTEIN"/>
    <property type="match status" value="1"/>
</dbReference>
<feature type="domain" description="Alpha-type protein kinase" evidence="5">
    <location>
        <begin position="542"/>
        <end position="766"/>
    </location>
</feature>
<dbReference type="Gene3D" id="3.20.200.10">
    <property type="entry name" value="MHCK/EF2 kinase"/>
    <property type="match status" value="1"/>
</dbReference>
<keyword evidence="1" id="KW-0723">Serine/threonine-protein kinase</keyword>
<feature type="compositionally biased region" description="Basic and acidic residues" evidence="4">
    <location>
        <begin position="204"/>
        <end position="213"/>
    </location>
</feature>
<keyword evidence="7" id="KW-1185">Reference proteome</keyword>
<organism evidence="6 7">
    <name type="scientific">Anaeramoeba flamelloides</name>
    <dbReference type="NCBI Taxonomy" id="1746091"/>
    <lineage>
        <taxon>Eukaryota</taxon>
        <taxon>Metamonada</taxon>
        <taxon>Anaeramoebidae</taxon>
        <taxon>Anaeramoeba</taxon>
    </lineage>
</organism>
<proteinExistence type="predicted"/>
<dbReference type="InterPro" id="IPR052969">
    <property type="entry name" value="Thr-specific_kinase-like"/>
</dbReference>
<evidence type="ECO:0000256" key="1">
    <source>
        <dbReference type="ARBA" id="ARBA00022527"/>
    </source>
</evidence>
<dbReference type="InterPro" id="IPR011009">
    <property type="entry name" value="Kinase-like_dom_sf"/>
</dbReference>
<feature type="compositionally biased region" description="Basic residues" evidence="4">
    <location>
        <begin position="54"/>
        <end position="112"/>
    </location>
</feature>
<gene>
    <name evidence="6" type="ORF">M0813_24701</name>
</gene>
<protein>
    <submittedName>
        <fullName evidence="6">Alpha-protein kinase vwka</fullName>
    </submittedName>
</protein>
<dbReference type="PROSITE" id="PS51158">
    <property type="entry name" value="ALPHA_KINASE"/>
    <property type="match status" value="1"/>
</dbReference>
<sequence>MSVTSSNNSDSDLSSYENSSREKDSSYSGSSPPSKHSTYSSDSSLSENQSPIKSQKKIKRKIQKKNKTKKTDHKHKKTKKNRHDKKIKKEKEKRKTKKKKGNTKKSKKKTKNMKNDSSTTLSESTEGMESSDKKKGSNKKTKKTDHKHKKTKKNRHDKKIKKEKEKEKRKTKKKKGSTKKSKNKTKNMKNDSSTTTSESTNYEELIRIKKDSNGSEQSSDEIESKSEQSYHEIEYSNSHSKNDNESECENENKPQEIDFTGIVKEEIEKNSKSSVDLCFLMDLTKSMDMDRLVQHVLREIKKIIQKITSKYLEHYIRLGFVGYRDDDVGETDQVIVQRFTSSCQKFIKFIQRVKVKGNSDFCEDIFLGFEEVLKMDWTSPNSILLHFADAPCHGTKYHNFFERFSKSDYARFDRYPDGNPKRQSGKYYMQQFQNRGIDYHFVKLTSYTDKMIKVFADYYDSDRLMLKLNVHELNSKSGQLDAIDNKQFIPMVMETIEQNQKMRTNRLAEVSQSIVRGFNTNQRIPRFGDKKLWHPIEKVILYLPNTESDFSLDSILCKTEMKSVKIKMKVSSAISGQRKGITKRVSHLVELTSGYHFVTKEFIEEVDLQEAKRDYFGKMELMFILKHYVNLFNEKKLFQIVSVLDNFVCHFKTRDTTAHSYYSLQPFIPPNHHVNFQKATSVNKHIREFFRTLSHFIYHTTKGKILFTDFKGYLNYMYITGATIHVSDDYKDRKFNQRKGNTRSINNWFSNHKCNNMCESLKLDKHPNQKKGVHMVTLSKKKNRNPLLCPNKLCGKYLLINLEDYPPQRKHVCTQCKDRIRKNKEVILEKR</sequence>
<keyword evidence="2" id="KW-0808">Transferase</keyword>
<dbReference type="SUPFAM" id="SSF56112">
    <property type="entry name" value="Protein kinase-like (PK-like)"/>
    <property type="match status" value="1"/>
</dbReference>
<feature type="compositionally biased region" description="Low complexity" evidence="4">
    <location>
        <begin position="1"/>
        <end position="18"/>
    </location>
</feature>
<dbReference type="PANTHER" id="PTHR47763">
    <property type="entry name" value="ALPHA-PROTEIN KINASE VWKA"/>
    <property type="match status" value="1"/>
</dbReference>
<feature type="compositionally biased region" description="Basic residues" evidence="4">
    <location>
        <begin position="136"/>
        <end position="159"/>
    </location>
</feature>
<feature type="compositionally biased region" description="Low complexity" evidence="4">
    <location>
        <begin position="190"/>
        <end position="200"/>
    </location>
</feature>
<feature type="compositionally biased region" description="Basic and acidic residues" evidence="4">
    <location>
        <begin position="222"/>
        <end position="255"/>
    </location>
</feature>
<feature type="compositionally biased region" description="Basic residues" evidence="4">
    <location>
        <begin position="169"/>
        <end position="187"/>
    </location>
</feature>
<accession>A0ABQ8Y4N4</accession>
<feature type="compositionally biased region" description="Polar residues" evidence="4">
    <location>
        <begin position="115"/>
        <end position="128"/>
    </location>
</feature>
<dbReference type="Proteomes" id="UP001150062">
    <property type="component" value="Unassembled WGS sequence"/>
</dbReference>
<evidence type="ECO:0000313" key="6">
    <source>
        <dbReference type="EMBL" id="KAJ6239781.1"/>
    </source>
</evidence>
<evidence type="ECO:0000256" key="3">
    <source>
        <dbReference type="ARBA" id="ARBA00022777"/>
    </source>
</evidence>
<name>A0ABQ8Y4N4_9EUKA</name>